<dbReference type="GO" id="GO:0005509">
    <property type="term" value="F:calcium ion binding"/>
    <property type="evidence" value="ECO:0007669"/>
    <property type="project" value="InterPro"/>
</dbReference>
<dbReference type="SMART" id="SM00054">
    <property type="entry name" value="EFh"/>
    <property type="match status" value="2"/>
</dbReference>
<evidence type="ECO:0000313" key="4">
    <source>
        <dbReference type="EMBL" id="CBN75603.1"/>
    </source>
</evidence>
<dbReference type="OrthoDB" id="42816at2759"/>
<dbReference type="GO" id="GO:0080120">
    <property type="term" value="P:CAAX-box protein maturation"/>
    <property type="evidence" value="ECO:0007669"/>
    <property type="project" value="UniProtKB-ARBA"/>
</dbReference>
<gene>
    <name evidence="4" type="ORF">Esi_0148_0049</name>
</gene>
<dbReference type="Proteomes" id="UP000002630">
    <property type="component" value="Linkage Group LG18"/>
</dbReference>
<dbReference type="STRING" id="2880.D8LFE3"/>
<keyword evidence="1" id="KW-0106">Calcium</keyword>
<reference evidence="4 5" key="1">
    <citation type="journal article" date="2010" name="Nature">
        <title>The Ectocarpus genome and the independent evolution of multicellularity in brown algae.</title>
        <authorList>
            <person name="Cock J.M."/>
            <person name="Sterck L."/>
            <person name="Rouze P."/>
            <person name="Scornet D."/>
            <person name="Allen A.E."/>
            <person name="Amoutzias G."/>
            <person name="Anthouard V."/>
            <person name="Artiguenave F."/>
            <person name="Aury J.M."/>
            <person name="Badger J.H."/>
            <person name="Beszteri B."/>
            <person name="Billiau K."/>
            <person name="Bonnet E."/>
            <person name="Bothwell J.H."/>
            <person name="Bowler C."/>
            <person name="Boyen C."/>
            <person name="Brownlee C."/>
            <person name="Carrano C.J."/>
            <person name="Charrier B."/>
            <person name="Cho G.Y."/>
            <person name="Coelho S.M."/>
            <person name="Collen J."/>
            <person name="Corre E."/>
            <person name="Da Silva C."/>
            <person name="Delage L."/>
            <person name="Delaroque N."/>
            <person name="Dittami S.M."/>
            <person name="Doulbeau S."/>
            <person name="Elias M."/>
            <person name="Farnham G."/>
            <person name="Gachon C.M."/>
            <person name="Gschloessl B."/>
            <person name="Heesch S."/>
            <person name="Jabbari K."/>
            <person name="Jubin C."/>
            <person name="Kawai H."/>
            <person name="Kimura K."/>
            <person name="Kloareg B."/>
            <person name="Kupper F.C."/>
            <person name="Lang D."/>
            <person name="Le Bail A."/>
            <person name="Leblanc C."/>
            <person name="Lerouge P."/>
            <person name="Lohr M."/>
            <person name="Lopez P.J."/>
            <person name="Martens C."/>
            <person name="Maumus F."/>
            <person name="Michel G."/>
            <person name="Miranda-Saavedra D."/>
            <person name="Morales J."/>
            <person name="Moreau H."/>
            <person name="Motomura T."/>
            <person name="Nagasato C."/>
            <person name="Napoli C.A."/>
            <person name="Nelson D.R."/>
            <person name="Nyvall-Collen P."/>
            <person name="Peters A.F."/>
            <person name="Pommier C."/>
            <person name="Potin P."/>
            <person name="Poulain J."/>
            <person name="Quesneville H."/>
            <person name="Read B."/>
            <person name="Rensing S.A."/>
            <person name="Ritter A."/>
            <person name="Rousvoal S."/>
            <person name="Samanta M."/>
            <person name="Samson G."/>
            <person name="Schroeder D.C."/>
            <person name="Segurens B."/>
            <person name="Strittmatter M."/>
            <person name="Tonon T."/>
            <person name="Tregear J.W."/>
            <person name="Valentin K."/>
            <person name="von Dassow P."/>
            <person name="Yamagishi T."/>
            <person name="Van de Peer Y."/>
            <person name="Wincker P."/>
        </authorList>
    </citation>
    <scope>NUCLEOTIDE SEQUENCE [LARGE SCALE GENOMIC DNA]</scope>
    <source>
        <strain evidence="5">Ec32 / CCAP1310/4</strain>
    </source>
</reference>
<evidence type="ECO:0000256" key="1">
    <source>
        <dbReference type="ARBA" id="ARBA00022837"/>
    </source>
</evidence>
<dbReference type="InParanoid" id="D8LFE3"/>
<name>D8LFE3_ECTSI</name>
<dbReference type="InterPro" id="IPR018247">
    <property type="entry name" value="EF_Hand_1_Ca_BS"/>
</dbReference>
<evidence type="ECO:0000259" key="3">
    <source>
        <dbReference type="PROSITE" id="PS50222"/>
    </source>
</evidence>
<dbReference type="InterPro" id="IPR003675">
    <property type="entry name" value="Rce1/LyrA-like_dom"/>
</dbReference>
<evidence type="ECO:0000256" key="2">
    <source>
        <dbReference type="SAM" id="Phobius"/>
    </source>
</evidence>
<dbReference type="InterPro" id="IPR011992">
    <property type="entry name" value="EF-hand-dom_pair"/>
</dbReference>
<dbReference type="AlphaFoldDB" id="D8LFE3"/>
<keyword evidence="2" id="KW-0812">Transmembrane</keyword>
<dbReference type="eggNOG" id="ENOG502S7PH">
    <property type="taxonomic scope" value="Eukaryota"/>
</dbReference>
<dbReference type="SUPFAM" id="SSF47473">
    <property type="entry name" value="EF-hand"/>
    <property type="match status" value="1"/>
</dbReference>
<dbReference type="OMA" id="MADGNIW"/>
<feature type="transmembrane region" description="Helical" evidence="2">
    <location>
        <begin position="123"/>
        <end position="143"/>
    </location>
</feature>
<dbReference type="Pfam" id="PF13499">
    <property type="entry name" value="EF-hand_7"/>
    <property type="match status" value="1"/>
</dbReference>
<keyword evidence="2" id="KW-1133">Transmembrane helix</keyword>
<dbReference type="GO" id="GO:0004175">
    <property type="term" value="F:endopeptidase activity"/>
    <property type="evidence" value="ECO:0007669"/>
    <property type="project" value="UniProtKB-ARBA"/>
</dbReference>
<dbReference type="PROSITE" id="PS50222">
    <property type="entry name" value="EF_HAND_2"/>
    <property type="match status" value="2"/>
</dbReference>
<dbReference type="PROSITE" id="PS00018">
    <property type="entry name" value="EF_HAND_1"/>
    <property type="match status" value="2"/>
</dbReference>
<sequence>MSLSAAATVAWGANTLFVSPAVKPAFLPQRHGPATFNRPPTAGQLSSRPWVAIAPFGGASTRMHGSGSVKMAAEKPKGSGMLQGPNLELMRILVQGEVAVGTAAAGLAFLTKVNPFAGTLFSWAALKAGCLGALPIFLVSVLLEKSGVDFFRKIDQDTKLYVVQVFGAKRNWPVVSLWSFVLAANAGFFEEVLFRGVIQQGLSTLIGGIPALVISSVLFGLAHSPVPGASSFTEACYGANFGLLYMMSGGNLLVPIIAHVLYDMLTFLEVHQRATAQLETTLRGDLPQKEQEKRNVATVVKKFNLSKKFVDMSYGIFQQLDLDKNGVIDQKELQLGLRTFGKFASAEETRQIMREADLDKNNALTFDEWVRLLALNYSALLQPKAGKQIGGR</sequence>
<dbReference type="Gene3D" id="1.10.238.10">
    <property type="entry name" value="EF-hand"/>
    <property type="match status" value="1"/>
</dbReference>
<dbReference type="PANTHER" id="PTHR43592">
    <property type="entry name" value="CAAX AMINO TERMINAL PROTEASE"/>
    <property type="match status" value="1"/>
</dbReference>
<keyword evidence="2" id="KW-0472">Membrane</keyword>
<feature type="domain" description="EF-hand" evidence="3">
    <location>
        <begin position="316"/>
        <end position="343"/>
    </location>
</feature>
<dbReference type="CDD" id="cd00051">
    <property type="entry name" value="EFh"/>
    <property type="match status" value="1"/>
</dbReference>
<dbReference type="EMBL" id="FN649743">
    <property type="protein sequence ID" value="CBN75603.1"/>
    <property type="molecule type" value="Genomic_DNA"/>
</dbReference>
<dbReference type="InterPro" id="IPR002048">
    <property type="entry name" value="EF_hand_dom"/>
</dbReference>
<dbReference type="EMBL" id="FN648054">
    <property type="protein sequence ID" value="CBN75603.1"/>
    <property type="molecule type" value="Genomic_DNA"/>
</dbReference>
<dbReference type="PANTHER" id="PTHR43592:SF15">
    <property type="entry name" value="CAAX AMINO TERMINAL PROTEASE FAMILY PROTEIN"/>
    <property type="match status" value="1"/>
</dbReference>
<proteinExistence type="predicted"/>
<feature type="transmembrane region" description="Helical" evidence="2">
    <location>
        <begin position="242"/>
        <end position="262"/>
    </location>
</feature>
<feature type="domain" description="EF-hand" evidence="3">
    <location>
        <begin position="344"/>
        <end position="379"/>
    </location>
</feature>
<evidence type="ECO:0000313" key="5">
    <source>
        <dbReference type="Proteomes" id="UP000002630"/>
    </source>
</evidence>
<keyword evidence="5" id="KW-1185">Reference proteome</keyword>
<dbReference type="Pfam" id="PF02517">
    <property type="entry name" value="Rce1-like"/>
    <property type="match status" value="1"/>
</dbReference>
<feature type="transmembrane region" description="Helical" evidence="2">
    <location>
        <begin position="201"/>
        <end position="222"/>
    </location>
</feature>
<feature type="transmembrane region" description="Helical" evidence="2">
    <location>
        <begin position="172"/>
        <end position="189"/>
    </location>
</feature>
<organism evidence="4 5">
    <name type="scientific">Ectocarpus siliculosus</name>
    <name type="common">Brown alga</name>
    <name type="synonym">Conferva siliculosa</name>
    <dbReference type="NCBI Taxonomy" id="2880"/>
    <lineage>
        <taxon>Eukaryota</taxon>
        <taxon>Sar</taxon>
        <taxon>Stramenopiles</taxon>
        <taxon>Ochrophyta</taxon>
        <taxon>PX clade</taxon>
        <taxon>Phaeophyceae</taxon>
        <taxon>Ectocarpales</taxon>
        <taxon>Ectocarpaceae</taxon>
        <taxon>Ectocarpus</taxon>
    </lineage>
</organism>
<accession>D8LFE3</accession>
<protein>
    <submittedName>
        <fullName evidence="4">Abortive infection protein</fullName>
    </submittedName>
</protein>